<dbReference type="GO" id="GO:0016740">
    <property type="term" value="F:transferase activity"/>
    <property type="evidence" value="ECO:0007669"/>
    <property type="project" value="UniProtKB-KW"/>
</dbReference>
<feature type="non-terminal residue" evidence="4">
    <location>
        <position position="1"/>
    </location>
</feature>
<dbReference type="eggNOG" id="ENOG502QQMR">
    <property type="taxonomic scope" value="Eukaryota"/>
</dbReference>
<dbReference type="PROSITE" id="PS51912">
    <property type="entry name" value="DMAP1_BIND"/>
    <property type="match status" value="1"/>
</dbReference>
<accession>A7T6J9</accession>
<sequence>PKPEFLPPTIYPVIINDNDRAINYWQIPNSTLPRPTWIALSQEEYKVPTIANGTVLPDDVQKKLSQLTEEFKSGYLTEKGYNRKKNKILKKFLNTPQIMEHNNTNISHYNRPNQTMTYNTHHLMSHNTRHLMSHKTRHLMSVLDWQEVEPHSSHFQFTTLADSPRSLDQPTEDERFLADWIADSKQKQLRQHHDMQNDLKKWRTRYGDWDPQLRSAETSFFPWERKGTFERFQKLQEMLGQSKSYLTKEGPRRKLLDTFADSLLHVHRIYNRKFGYVARKVPAHMPHMIDVGVMSELQELFADEFEATSSHKLRSSNDMQFAFSYMYYVMGKKASLNLTELFEELDSDHSGKDAPHSFPRPTSHCSP</sequence>
<proteinExistence type="predicted"/>
<keyword evidence="5" id="KW-1185">Reference proteome</keyword>
<dbReference type="InterPro" id="IPR010506">
    <property type="entry name" value="DMAP1-bd"/>
</dbReference>
<evidence type="ECO:0000313" key="4">
    <source>
        <dbReference type="EMBL" id="EDO28403.1"/>
    </source>
</evidence>
<dbReference type="AlphaFoldDB" id="A7T6J9"/>
<dbReference type="Pfam" id="PF06464">
    <property type="entry name" value="DMAP_binding"/>
    <property type="match status" value="1"/>
</dbReference>
<dbReference type="PANTHER" id="PTHR24045">
    <property type="match status" value="1"/>
</dbReference>
<dbReference type="Pfam" id="PF17102">
    <property type="entry name" value="Stealth_CR3"/>
    <property type="match status" value="1"/>
</dbReference>
<reference evidence="4 5" key="1">
    <citation type="journal article" date="2007" name="Science">
        <title>Sea anemone genome reveals ancestral eumetazoan gene repertoire and genomic organization.</title>
        <authorList>
            <person name="Putnam N.H."/>
            <person name="Srivastava M."/>
            <person name="Hellsten U."/>
            <person name="Dirks B."/>
            <person name="Chapman J."/>
            <person name="Salamov A."/>
            <person name="Terry A."/>
            <person name="Shapiro H."/>
            <person name="Lindquist E."/>
            <person name="Kapitonov V.V."/>
            <person name="Jurka J."/>
            <person name="Genikhovich G."/>
            <person name="Grigoriev I.V."/>
            <person name="Lucas S.M."/>
            <person name="Steele R.E."/>
            <person name="Finnerty J.R."/>
            <person name="Technau U."/>
            <person name="Martindale M.Q."/>
            <person name="Rokhsar D.S."/>
        </authorList>
    </citation>
    <scope>NUCLEOTIDE SEQUENCE [LARGE SCALE GENOMIC DNA]</scope>
    <source>
        <strain evidence="5">CH2 X CH6</strain>
    </source>
</reference>
<organism evidence="4 5">
    <name type="scientific">Nematostella vectensis</name>
    <name type="common">Starlet sea anemone</name>
    <dbReference type="NCBI Taxonomy" id="45351"/>
    <lineage>
        <taxon>Eukaryota</taxon>
        <taxon>Metazoa</taxon>
        <taxon>Cnidaria</taxon>
        <taxon>Anthozoa</taxon>
        <taxon>Hexacorallia</taxon>
        <taxon>Actiniaria</taxon>
        <taxon>Edwardsiidae</taxon>
        <taxon>Nematostella</taxon>
    </lineage>
</organism>
<dbReference type="Proteomes" id="UP000001593">
    <property type="component" value="Unassembled WGS sequence"/>
</dbReference>
<evidence type="ECO:0000259" key="3">
    <source>
        <dbReference type="PROSITE" id="PS51912"/>
    </source>
</evidence>
<dbReference type="InParanoid" id="A7T6J9"/>
<evidence type="ECO:0000256" key="1">
    <source>
        <dbReference type="ARBA" id="ARBA00022679"/>
    </source>
</evidence>
<gene>
    <name evidence="4" type="ORF">NEMVEDRAFT_v1g223040</name>
</gene>
<feature type="region of interest" description="Disordered" evidence="2">
    <location>
        <begin position="348"/>
        <end position="367"/>
    </location>
</feature>
<dbReference type="InterPro" id="IPR031357">
    <property type="entry name" value="Stealth_CR3"/>
</dbReference>
<dbReference type="HOGENOM" id="CLU_755628_0_0_1"/>
<protein>
    <recommendedName>
        <fullName evidence="3">DMAP1-binding domain-containing protein</fullName>
    </recommendedName>
</protein>
<dbReference type="SMART" id="SM01137">
    <property type="entry name" value="DMAP_binding"/>
    <property type="match status" value="1"/>
</dbReference>
<dbReference type="PhylomeDB" id="A7T6J9"/>
<name>A7T6J9_NEMVE</name>
<dbReference type="EMBL" id="DS471605">
    <property type="protein sequence ID" value="EDO28403.1"/>
    <property type="molecule type" value="Genomic_DNA"/>
</dbReference>
<evidence type="ECO:0000313" key="5">
    <source>
        <dbReference type="Proteomes" id="UP000001593"/>
    </source>
</evidence>
<keyword evidence="1" id="KW-0808">Transferase</keyword>
<dbReference type="PANTHER" id="PTHR24045:SF0">
    <property type="entry name" value="N-ACETYLGLUCOSAMINE-1-PHOSPHOTRANSFERASE SUBUNITS ALPHA_BETA"/>
    <property type="match status" value="1"/>
</dbReference>
<dbReference type="InterPro" id="IPR047141">
    <property type="entry name" value="Stealth"/>
</dbReference>
<evidence type="ECO:0000256" key="2">
    <source>
        <dbReference type="SAM" id="MobiDB-lite"/>
    </source>
</evidence>
<feature type="domain" description="DMAP1-binding" evidence="3">
    <location>
        <begin position="52"/>
        <end position="160"/>
    </location>
</feature>